<dbReference type="InterPro" id="IPR000086">
    <property type="entry name" value="NUDIX_hydrolase_dom"/>
</dbReference>
<dbReference type="PROSITE" id="PS51462">
    <property type="entry name" value="NUDIX"/>
    <property type="match status" value="1"/>
</dbReference>
<reference evidence="4 5" key="1">
    <citation type="journal article" date="2015" name="Genome Announc.">
        <title>Expanding the biotechnology potential of lactobacilli through comparative genomics of 213 strains and associated genera.</title>
        <authorList>
            <person name="Sun Z."/>
            <person name="Harris H.M."/>
            <person name="McCann A."/>
            <person name="Guo C."/>
            <person name="Argimon S."/>
            <person name="Zhang W."/>
            <person name="Yang X."/>
            <person name="Jeffery I.B."/>
            <person name="Cooney J.C."/>
            <person name="Kagawa T.F."/>
            <person name="Liu W."/>
            <person name="Song Y."/>
            <person name="Salvetti E."/>
            <person name="Wrobel A."/>
            <person name="Rasinkangas P."/>
            <person name="Parkhill J."/>
            <person name="Rea M.C."/>
            <person name="O'Sullivan O."/>
            <person name="Ritari J."/>
            <person name="Douillard F.P."/>
            <person name="Paul Ross R."/>
            <person name="Yang R."/>
            <person name="Briner A.E."/>
            <person name="Felis G.E."/>
            <person name="de Vos W.M."/>
            <person name="Barrangou R."/>
            <person name="Klaenhammer T.R."/>
            <person name="Caufield P.W."/>
            <person name="Cui Y."/>
            <person name="Zhang H."/>
            <person name="O'Toole P.W."/>
        </authorList>
    </citation>
    <scope>NUCLEOTIDE SEQUENCE [LARGE SCALE GENOMIC DNA]</scope>
    <source>
        <strain evidence="4 5">DSM 21116</strain>
    </source>
</reference>
<dbReference type="Gene3D" id="3.90.79.10">
    <property type="entry name" value="Nucleoside Triphosphate Pyrophosphohydrolase"/>
    <property type="match status" value="1"/>
</dbReference>
<dbReference type="AlphaFoldDB" id="A0A0R2CFI0"/>
<dbReference type="OrthoDB" id="9787476at2"/>
<protein>
    <submittedName>
        <fullName evidence="4">ADP-ribose pyrophosphatase</fullName>
    </submittedName>
</protein>
<comment type="cofactor">
    <cofactor evidence="1">
        <name>Mg(2+)</name>
        <dbReference type="ChEBI" id="CHEBI:18420"/>
    </cofactor>
</comment>
<dbReference type="EMBL" id="AYZE01000015">
    <property type="protein sequence ID" value="KRM90263.1"/>
    <property type="molecule type" value="Genomic_DNA"/>
</dbReference>
<dbReference type="SUPFAM" id="SSF55811">
    <property type="entry name" value="Nudix"/>
    <property type="match status" value="1"/>
</dbReference>
<dbReference type="RefSeq" id="WP_157055599.1">
    <property type="nucleotide sequence ID" value="NZ_AYZE01000015.1"/>
</dbReference>
<name>A0A0R2CFI0_9LACO</name>
<evidence type="ECO:0000313" key="4">
    <source>
        <dbReference type="EMBL" id="KRM90263.1"/>
    </source>
</evidence>
<accession>A0A0R2CFI0</accession>
<sequence>MANYIQMIRNFVGHTPIILNAAGGVILNERKEVLLNLRVDSNDWSLPGGYLEFGETFAQACVREVKEDSGLDVSIISLLGTFDNDLTEYPNGDVAQVISQLFLVKQIGGKLLEERSEETLDLKYFALDKLPPLFNQQNKEMLLVC</sequence>
<dbReference type="STRING" id="1423729.FC80_GL001164"/>
<dbReference type="PATRIC" id="fig|1423729.3.peg.1178"/>
<evidence type="ECO:0000313" key="5">
    <source>
        <dbReference type="Proteomes" id="UP000051131"/>
    </source>
</evidence>
<dbReference type="InterPro" id="IPR020476">
    <property type="entry name" value="Nudix_hydrolase"/>
</dbReference>
<dbReference type="InterPro" id="IPR015797">
    <property type="entry name" value="NUDIX_hydrolase-like_dom_sf"/>
</dbReference>
<feature type="domain" description="Nudix hydrolase" evidence="3">
    <location>
        <begin position="17"/>
        <end position="145"/>
    </location>
</feature>
<evidence type="ECO:0000256" key="1">
    <source>
        <dbReference type="ARBA" id="ARBA00001946"/>
    </source>
</evidence>
<gene>
    <name evidence="4" type="ORF">FC80_GL001164</name>
</gene>
<organism evidence="4 5">
    <name type="scientific">Liquorilactobacillus cacaonum DSM 21116</name>
    <dbReference type="NCBI Taxonomy" id="1423729"/>
    <lineage>
        <taxon>Bacteria</taxon>
        <taxon>Bacillati</taxon>
        <taxon>Bacillota</taxon>
        <taxon>Bacilli</taxon>
        <taxon>Lactobacillales</taxon>
        <taxon>Lactobacillaceae</taxon>
        <taxon>Liquorilactobacillus</taxon>
    </lineage>
</organism>
<dbReference type="PRINTS" id="PR00502">
    <property type="entry name" value="NUDIXFAMILY"/>
</dbReference>
<keyword evidence="5" id="KW-1185">Reference proteome</keyword>
<comment type="caution">
    <text evidence="4">The sequence shown here is derived from an EMBL/GenBank/DDBJ whole genome shotgun (WGS) entry which is preliminary data.</text>
</comment>
<dbReference type="CDD" id="cd04677">
    <property type="entry name" value="NUDIX_Hydrolase"/>
    <property type="match status" value="1"/>
</dbReference>
<proteinExistence type="predicted"/>
<evidence type="ECO:0000256" key="2">
    <source>
        <dbReference type="ARBA" id="ARBA00022801"/>
    </source>
</evidence>
<keyword evidence="2" id="KW-0378">Hydrolase</keyword>
<dbReference type="Pfam" id="PF00293">
    <property type="entry name" value="NUDIX"/>
    <property type="match status" value="1"/>
</dbReference>
<dbReference type="PANTHER" id="PTHR43046:SF2">
    <property type="entry name" value="8-OXO-DGTP DIPHOSPHATASE-RELATED"/>
    <property type="match status" value="1"/>
</dbReference>
<dbReference type="GO" id="GO:0016787">
    <property type="term" value="F:hydrolase activity"/>
    <property type="evidence" value="ECO:0007669"/>
    <property type="project" value="UniProtKB-KW"/>
</dbReference>
<dbReference type="PANTHER" id="PTHR43046">
    <property type="entry name" value="GDP-MANNOSE MANNOSYL HYDROLASE"/>
    <property type="match status" value="1"/>
</dbReference>
<dbReference type="Proteomes" id="UP000051131">
    <property type="component" value="Unassembled WGS sequence"/>
</dbReference>
<evidence type="ECO:0000259" key="3">
    <source>
        <dbReference type="PROSITE" id="PS51462"/>
    </source>
</evidence>